<evidence type="ECO:0000313" key="3">
    <source>
        <dbReference type="Proteomes" id="UP000030854"/>
    </source>
</evidence>
<gene>
    <name evidence="2" type="ORF">EV44_g3757</name>
</gene>
<comment type="caution">
    <text evidence="2">The sequence shown here is derived from an EMBL/GenBank/DDBJ whole genome shotgun (WGS) entry which is preliminary data.</text>
</comment>
<proteinExistence type="predicted"/>
<feature type="region of interest" description="Disordered" evidence="1">
    <location>
        <begin position="1"/>
        <end position="64"/>
    </location>
</feature>
<feature type="compositionally biased region" description="Polar residues" evidence="1">
    <location>
        <begin position="34"/>
        <end position="47"/>
    </location>
</feature>
<dbReference type="STRING" id="52586.A0A0B1NYS1"/>
<evidence type="ECO:0000313" key="2">
    <source>
        <dbReference type="EMBL" id="KHJ31552.1"/>
    </source>
</evidence>
<dbReference type="EMBL" id="JNVN01002796">
    <property type="protein sequence ID" value="KHJ31552.1"/>
    <property type="molecule type" value="Genomic_DNA"/>
</dbReference>
<dbReference type="HOGENOM" id="CLU_023878_0_1_1"/>
<evidence type="ECO:0000256" key="1">
    <source>
        <dbReference type="SAM" id="MobiDB-lite"/>
    </source>
</evidence>
<protein>
    <submittedName>
        <fullName evidence="2">Uncharacterized protein</fullName>
    </submittedName>
</protein>
<keyword evidence="3" id="KW-1185">Reference proteome</keyword>
<dbReference type="Proteomes" id="UP000030854">
    <property type="component" value="Unassembled WGS sequence"/>
</dbReference>
<reference evidence="2 3" key="1">
    <citation type="journal article" date="2014" name="BMC Genomics">
        <title>Adaptive genomic structural variation in the grape powdery mildew pathogen, Erysiphe necator.</title>
        <authorList>
            <person name="Jones L."/>
            <person name="Riaz S."/>
            <person name="Morales-Cruz A."/>
            <person name="Amrine K.C."/>
            <person name="McGuire B."/>
            <person name="Gubler W.D."/>
            <person name="Walker M.A."/>
            <person name="Cantu D."/>
        </authorList>
    </citation>
    <scope>NUCLEOTIDE SEQUENCE [LARGE SCALE GENOMIC DNA]</scope>
    <source>
        <strain evidence="3">c</strain>
    </source>
</reference>
<dbReference type="AlphaFoldDB" id="A0A0B1NYS1"/>
<name>A0A0B1NYS1_UNCNE</name>
<accession>A0A0B1NYS1</accession>
<sequence>MPAQKFARGFTKIAREGGPDLTDLRGFPEPFNDTMESYEQGQSSGSTKRTRPSGTVRKTKTTGPYDRNFESILEAGGIYSYPYIGPKKPFSIVPTNIDEMREIADQPRASVSAETYPESRFQKFRRAIASANFETEVVASVVPTLEGGNGSARLGNSNITFSNLAPLIDGGLDQIVLSKATPDLLYGSSFECLDERIRQNLSSQVLPTLDIEKPIAPNFFLELKGPEGHQRVADRQALYYGALGERGQIALRSWGHDQPVLDGSAHTITCTYISGMLIFYSIHASLVETPKRGIEYFMYAIECYIMHVSASQYRKGIAAYQNLREYAEEKRN</sequence>
<dbReference type="OMA" id="EGKHRAR"/>
<organism evidence="2 3">
    <name type="scientific">Uncinula necator</name>
    <name type="common">Grape powdery mildew</name>
    <dbReference type="NCBI Taxonomy" id="52586"/>
    <lineage>
        <taxon>Eukaryota</taxon>
        <taxon>Fungi</taxon>
        <taxon>Dikarya</taxon>
        <taxon>Ascomycota</taxon>
        <taxon>Pezizomycotina</taxon>
        <taxon>Leotiomycetes</taxon>
        <taxon>Erysiphales</taxon>
        <taxon>Erysiphaceae</taxon>
        <taxon>Erysiphe</taxon>
    </lineage>
</organism>